<feature type="compositionally biased region" description="Basic and acidic residues" evidence="7">
    <location>
        <begin position="156"/>
        <end position="171"/>
    </location>
</feature>
<dbReference type="Gene3D" id="1.10.150.90">
    <property type="entry name" value="Immunodeficiency lentiviruses, gag gene matrix protein p17"/>
    <property type="match status" value="1"/>
</dbReference>
<feature type="domain" description="CCHC-type" evidence="8">
    <location>
        <begin position="569"/>
        <end position="584"/>
    </location>
</feature>
<protein>
    <recommendedName>
        <fullName evidence="1">Gag polyprotein</fullName>
    </recommendedName>
</protein>
<dbReference type="InterPro" id="IPR036875">
    <property type="entry name" value="Znf_CCHC_sf"/>
</dbReference>
<feature type="compositionally biased region" description="Basic and acidic residues" evidence="7">
    <location>
        <begin position="185"/>
        <end position="229"/>
    </location>
</feature>
<evidence type="ECO:0000256" key="2">
    <source>
        <dbReference type="ARBA" id="ARBA00022612"/>
    </source>
</evidence>
<dbReference type="InterPro" id="IPR004028">
    <property type="entry name" value="Gag_M"/>
</dbReference>
<accession>A0A8C0HMC9</accession>
<dbReference type="PANTHER" id="PTHR40389">
    <property type="entry name" value="ENDOGENOUS RETROVIRUS GROUP K MEMBER 24 GAG POLYPROTEIN-RELATED"/>
    <property type="match status" value="1"/>
</dbReference>
<dbReference type="Ensembl" id="ENSBJAT00000015846.1">
    <property type="protein sequence ID" value="ENSBJAP00000015425.1"/>
    <property type="gene ID" value="ENSBJAG00000010219.1"/>
</dbReference>
<feature type="compositionally biased region" description="Low complexity" evidence="7">
    <location>
        <begin position="635"/>
        <end position="657"/>
    </location>
</feature>
<dbReference type="InterPro" id="IPR008919">
    <property type="entry name" value="Retrov_capsid_N"/>
</dbReference>
<keyword evidence="3" id="KW-0479">Metal-binding</keyword>
<dbReference type="Pfam" id="PF00607">
    <property type="entry name" value="Gag_p24"/>
    <property type="match status" value="1"/>
</dbReference>
<evidence type="ECO:0000313" key="10">
    <source>
        <dbReference type="Proteomes" id="UP000694555"/>
    </source>
</evidence>
<evidence type="ECO:0000256" key="7">
    <source>
        <dbReference type="SAM" id="MobiDB-lite"/>
    </source>
</evidence>
<keyword evidence="10" id="KW-1185">Reference proteome</keyword>
<name>A0A8C0HMC9_9AVES</name>
<dbReference type="Gene3D" id="4.10.60.10">
    <property type="entry name" value="Zinc finger, CCHC-type"/>
    <property type="match status" value="1"/>
</dbReference>
<feature type="region of interest" description="Disordered" evidence="7">
    <location>
        <begin position="104"/>
        <end position="278"/>
    </location>
</feature>
<organism evidence="9 10">
    <name type="scientific">Buteo japonicus</name>
    <dbReference type="NCBI Taxonomy" id="224669"/>
    <lineage>
        <taxon>Eukaryota</taxon>
        <taxon>Metazoa</taxon>
        <taxon>Chordata</taxon>
        <taxon>Craniata</taxon>
        <taxon>Vertebrata</taxon>
        <taxon>Euteleostomi</taxon>
        <taxon>Archelosauria</taxon>
        <taxon>Archosauria</taxon>
        <taxon>Dinosauria</taxon>
        <taxon>Saurischia</taxon>
        <taxon>Theropoda</taxon>
        <taxon>Coelurosauria</taxon>
        <taxon>Aves</taxon>
        <taxon>Neognathae</taxon>
        <taxon>Neoaves</taxon>
        <taxon>Telluraves</taxon>
        <taxon>Accipitrimorphae</taxon>
        <taxon>Accipitriformes</taxon>
        <taxon>Accipitridae</taxon>
        <taxon>Accipitrinae</taxon>
        <taxon>Buteo</taxon>
    </lineage>
</organism>
<feature type="region of interest" description="Disordered" evidence="7">
    <location>
        <begin position="582"/>
        <end position="657"/>
    </location>
</feature>
<reference evidence="9" key="2">
    <citation type="submission" date="2025-09" db="UniProtKB">
        <authorList>
            <consortium name="Ensembl"/>
        </authorList>
    </citation>
    <scope>IDENTIFICATION</scope>
</reference>
<dbReference type="InterPro" id="IPR001878">
    <property type="entry name" value="Znf_CCHC"/>
</dbReference>
<dbReference type="InterPro" id="IPR008916">
    <property type="entry name" value="Retrov_capsid_C"/>
</dbReference>
<evidence type="ECO:0000256" key="3">
    <source>
        <dbReference type="ARBA" id="ARBA00022723"/>
    </source>
</evidence>
<keyword evidence="2" id="KW-1188">Viral release from host cell</keyword>
<evidence type="ECO:0000256" key="4">
    <source>
        <dbReference type="ARBA" id="ARBA00022771"/>
    </source>
</evidence>
<dbReference type="Pfam" id="PF02813">
    <property type="entry name" value="Retro_M"/>
    <property type="match status" value="1"/>
</dbReference>
<dbReference type="Pfam" id="PF19317">
    <property type="entry name" value="Gag_p24_C"/>
    <property type="match status" value="1"/>
</dbReference>
<proteinExistence type="predicted"/>
<dbReference type="SUPFAM" id="SSF57756">
    <property type="entry name" value="Retrovirus zinc finger-like domains"/>
    <property type="match status" value="1"/>
</dbReference>
<dbReference type="AlphaFoldDB" id="A0A8C0HMC9"/>
<dbReference type="SUPFAM" id="SSF47353">
    <property type="entry name" value="Retrovirus capsid dimerization domain-like"/>
    <property type="match status" value="1"/>
</dbReference>
<dbReference type="Pfam" id="PF00098">
    <property type="entry name" value="zf-CCHC"/>
    <property type="match status" value="2"/>
</dbReference>
<dbReference type="InterPro" id="IPR010999">
    <property type="entry name" value="Retrovr_matrix"/>
</dbReference>
<dbReference type="PROSITE" id="PS50158">
    <property type="entry name" value="ZF_CCHC"/>
    <property type="match status" value="2"/>
</dbReference>
<dbReference type="InterPro" id="IPR012344">
    <property type="entry name" value="Matrix_HIV/RSV_N"/>
</dbReference>
<keyword evidence="5" id="KW-0862">Zinc</keyword>
<reference evidence="9" key="1">
    <citation type="submission" date="2025-08" db="UniProtKB">
        <authorList>
            <consortium name="Ensembl"/>
        </authorList>
    </citation>
    <scope>IDENTIFICATION</scope>
</reference>
<feature type="domain" description="CCHC-type" evidence="8">
    <location>
        <begin position="535"/>
        <end position="550"/>
    </location>
</feature>
<keyword evidence="4 6" id="KW-0863">Zinc-finger</keyword>
<evidence type="ECO:0000259" key="8">
    <source>
        <dbReference type="PROSITE" id="PS50158"/>
    </source>
</evidence>
<sequence>MEARGKVVSQFRQRRGIDCEPKDFTLAVARLLQMGVIGQPADVLHPEVWDKCTKALAEETMSSGRGKTLKSWGKVVQALQKALQEQETWRAAKNCLLATPKLGVGAATQTPHPPDDSNSAEPKDLREGDMPPKSPNPDPLTEGQNRAKSFWGGLAEEARGAAEKSESEDVWARPPPYAPQNGAERQGEGRGKNAPGRNREKALELTSARKREGEENEKEKGGGGSREGEESVSQSSSDSESDASWDEWLATDPNSEGEEMGVDRVKSQNIPIRNKEGPRGEKIPLTDWRKIKIACANWAQVTDRGQKVHSPINPKDVQAIVKAIADKGLNSAMVSTLIDGVFGGDDMLPFDIKQTCRLVFDGAGMIVFKQEWEDNCAKQLAQVTGADHPLHGSSLQRLMGTDPTMITPQAQAQGLRAHEVMTTTRAAREAIRTASRVVAKPAPWSTIKQNESESFTQFVDRLQAAVDSSTLPAEAKGPVIADCLRQQCNSKTKEILRSLPVGSSIADMIKHVVNEEHLALIQVAVRTAIADVMPCFKCGQAGHVVTNCPRLGDPPTAPPPRQNRPRGPCWACGKKGHFAKECRSKTQGNGGGRGHPGRARPSPAWDIRRPNYANPGWGKALPNPLPPREATSFMVQPTVQGQPGPPLGGETPGWPWQ</sequence>
<dbReference type="SMART" id="SM00343">
    <property type="entry name" value="ZnF_C2HC"/>
    <property type="match status" value="2"/>
</dbReference>
<feature type="compositionally biased region" description="Basic and acidic residues" evidence="7">
    <location>
        <begin position="121"/>
        <end position="130"/>
    </location>
</feature>
<evidence type="ECO:0000256" key="6">
    <source>
        <dbReference type="PROSITE-ProRule" id="PRU00047"/>
    </source>
</evidence>
<dbReference type="InterPro" id="IPR050195">
    <property type="entry name" value="Primate_lentivir_Gag_pol-like"/>
</dbReference>
<dbReference type="SUPFAM" id="SSF47943">
    <property type="entry name" value="Retrovirus capsid protein, N-terminal core domain"/>
    <property type="match status" value="1"/>
</dbReference>
<evidence type="ECO:0000313" key="9">
    <source>
        <dbReference type="Ensembl" id="ENSBJAP00000015425.1"/>
    </source>
</evidence>
<dbReference type="GO" id="GO:0003676">
    <property type="term" value="F:nucleic acid binding"/>
    <property type="evidence" value="ECO:0007669"/>
    <property type="project" value="InterPro"/>
</dbReference>
<dbReference type="SUPFAM" id="SSF47836">
    <property type="entry name" value="Retroviral matrix proteins"/>
    <property type="match status" value="1"/>
</dbReference>
<evidence type="ECO:0000256" key="5">
    <source>
        <dbReference type="ARBA" id="ARBA00022833"/>
    </source>
</evidence>
<dbReference type="GO" id="GO:0016032">
    <property type="term" value="P:viral process"/>
    <property type="evidence" value="ECO:0007669"/>
    <property type="project" value="InterPro"/>
</dbReference>
<dbReference type="Gene3D" id="1.10.1200.30">
    <property type="match status" value="1"/>
</dbReference>
<dbReference type="Gene3D" id="1.10.375.10">
    <property type="entry name" value="Human Immunodeficiency Virus Type 1 Capsid Protein"/>
    <property type="match status" value="1"/>
</dbReference>
<dbReference type="PANTHER" id="PTHR40389:SF3">
    <property type="entry name" value="IGE-BINDING PROTEIN"/>
    <property type="match status" value="1"/>
</dbReference>
<dbReference type="Proteomes" id="UP000694555">
    <property type="component" value="Unplaced"/>
</dbReference>
<dbReference type="InterPro" id="IPR045345">
    <property type="entry name" value="Gag_p24_C"/>
</dbReference>
<dbReference type="GO" id="GO:0008270">
    <property type="term" value="F:zinc ion binding"/>
    <property type="evidence" value="ECO:0007669"/>
    <property type="project" value="UniProtKB-KW"/>
</dbReference>
<evidence type="ECO:0000256" key="1">
    <source>
        <dbReference type="ARBA" id="ARBA00019628"/>
    </source>
</evidence>